<dbReference type="SMART" id="SM00813">
    <property type="entry name" value="Alpha-L-AF_C"/>
    <property type="match status" value="1"/>
</dbReference>
<evidence type="ECO:0000256" key="1">
    <source>
        <dbReference type="ARBA" id="ARBA00001462"/>
    </source>
</evidence>
<dbReference type="EMBL" id="QPJJ01000002">
    <property type="protein sequence ID" value="RCW76751.1"/>
    <property type="molecule type" value="Genomic_DNA"/>
</dbReference>
<evidence type="ECO:0000256" key="5">
    <source>
        <dbReference type="ARBA" id="ARBA00012670"/>
    </source>
</evidence>
<keyword evidence="8" id="KW-0326">Glycosidase</keyword>
<dbReference type="RefSeq" id="WP_114351530.1">
    <property type="nucleotide sequence ID" value="NZ_QPJJ01000002.1"/>
</dbReference>
<dbReference type="SUPFAM" id="SSF51011">
    <property type="entry name" value="Glycosyl hydrolase domain"/>
    <property type="match status" value="1"/>
</dbReference>
<dbReference type="PANTHER" id="PTHR43576">
    <property type="entry name" value="ALPHA-L-ARABINOFURANOSIDASE C-RELATED"/>
    <property type="match status" value="1"/>
</dbReference>
<evidence type="ECO:0000256" key="8">
    <source>
        <dbReference type="ARBA" id="ARBA00023295"/>
    </source>
</evidence>
<dbReference type="EC" id="3.2.1.55" evidence="5"/>
<dbReference type="Gene3D" id="3.20.20.80">
    <property type="entry name" value="Glycosidases"/>
    <property type="match status" value="1"/>
</dbReference>
<dbReference type="InterPro" id="IPR013780">
    <property type="entry name" value="Glyco_hydro_b"/>
</dbReference>
<reference evidence="10 11" key="1">
    <citation type="submission" date="2018-07" db="EMBL/GenBank/DDBJ databases">
        <title>Genomic Encyclopedia of Type Strains, Phase IV (KMG-IV): sequencing the most valuable type-strain genomes for metagenomic binning, comparative biology and taxonomic classification.</title>
        <authorList>
            <person name="Goeker M."/>
        </authorList>
    </citation>
    <scope>NUCLEOTIDE SEQUENCE [LARGE SCALE GENOMIC DNA]</scope>
    <source>
        <strain evidence="10 11">DSM 27696</strain>
    </source>
</reference>
<evidence type="ECO:0000259" key="9">
    <source>
        <dbReference type="SMART" id="SM00813"/>
    </source>
</evidence>
<dbReference type="Pfam" id="PF06964">
    <property type="entry name" value="Alpha-L-AF_C"/>
    <property type="match status" value="1"/>
</dbReference>
<evidence type="ECO:0000313" key="11">
    <source>
        <dbReference type="Proteomes" id="UP000252585"/>
    </source>
</evidence>
<name>A0A368Y8Z8_9BACI</name>
<feature type="domain" description="Alpha-L-arabinofuranosidase C-terminal" evidence="9">
    <location>
        <begin position="299"/>
        <end position="489"/>
    </location>
</feature>
<keyword evidence="11" id="KW-1185">Reference proteome</keyword>
<dbReference type="OrthoDB" id="9758333at2"/>
<comment type="subunit">
    <text evidence="4">Homohexamer; trimer of dimers.</text>
</comment>
<comment type="pathway">
    <text evidence="2">Glycan metabolism.</text>
</comment>
<dbReference type="InterPro" id="IPR010720">
    <property type="entry name" value="Alpha-L-AF_C"/>
</dbReference>
<accession>A0A368Y8Z8</accession>
<sequence length="496" mass="56308">MSNKIVVNADVGQGTINKNIYGHFAEHLGRCIYEGFWVGEDSSIPNTNGIRNDVVDALKKLNIPVLRWPGGCFADEYHWKDGIGPKENRKRMVNTHWGGVIENNHFGTHEFLMLCDMLDTEPYINGNVGSGTVQEMSEWVEYMTFNGESPMANLRKENGQEEPWAVKYFGVGNENWGCGGNMRPQYYADLYRRFQTYVRNYGDNKIYRIAGGPNVDDYNWTEVLMREAAEYMDGLSVHYYVHAGPNGGGFWDKGSALDFSENEWDMAMQKTYHTEELIEKHSTIMDKYDPEKRIGMIFDEWGAWHDVEPGTNPGFLYQQNSVRDALIAGVSLNIFNNHNDRVQMANIAQTINVIQSMILTDKEKMILTPTYHVFEMYKVHQDAERIHLDIQSETLKFDGKEFPQVSGSASKANDGTVNISLCNVDKDNSAKFTMDLRGMDVSDISGRILTDSKMNAHNTFEQPDNVAPTNFTGFTVKENELELELPAKSVVVLAVK</sequence>
<evidence type="ECO:0000256" key="2">
    <source>
        <dbReference type="ARBA" id="ARBA00004881"/>
    </source>
</evidence>
<evidence type="ECO:0000256" key="3">
    <source>
        <dbReference type="ARBA" id="ARBA00007186"/>
    </source>
</evidence>
<comment type="catalytic activity">
    <reaction evidence="1">
        <text>Hydrolysis of terminal non-reducing alpha-L-arabinofuranoside residues in alpha-L-arabinosides.</text>
        <dbReference type="EC" id="3.2.1.55"/>
    </reaction>
</comment>
<proteinExistence type="inferred from homology"/>
<dbReference type="SUPFAM" id="SSF51445">
    <property type="entry name" value="(Trans)glycosidases"/>
    <property type="match status" value="1"/>
</dbReference>
<evidence type="ECO:0000256" key="4">
    <source>
        <dbReference type="ARBA" id="ARBA00011165"/>
    </source>
</evidence>
<evidence type="ECO:0000256" key="6">
    <source>
        <dbReference type="ARBA" id="ARBA00022801"/>
    </source>
</evidence>
<gene>
    <name evidence="10" type="ORF">DFR57_10226</name>
</gene>
<dbReference type="Pfam" id="PF22848">
    <property type="entry name" value="ASD1_dom"/>
    <property type="match status" value="1"/>
</dbReference>
<dbReference type="AlphaFoldDB" id="A0A368Y8Z8"/>
<dbReference type="GO" id="GO:0046373">
    <property type="term" value="P:L-arabinose metabolic process"/>
    <property type="evidence" value="ECO:0007669"/>
    <property type="project" value="InterPro"/>
</dbReference>
<evidence type="ECO:0000256" key="7">
    <source>
        <dbReference type="ARBA" id="ARBA00023277"/>
    </source>
</evidence>
<dbReference type="GO" id="GO:0046556">
    <property type="term" value="F:alpha-L-arabinofuranosidase activity"/>
    <property type="evidence" value="ECO:0007669"/>
    <property type="project" value="UniProtKB-EC"/>
</dbReference>
<comment type="similarity">
    <text evidence="3">Belongs to the glycosyl hydrolase 51 family.</text>
</comment>
<dbReference type="Gene3D" id="2.60.40.1180">
    <property type="entry name" value="Golgi alpha-mannosidase II"/>
    <property type="match status" value="1"/>
</dbReference>
<dbReference type="Proteomes" id="UP000252585">
    <property type="component" value="Unassembled WGS sequence"/>
</dbReference>
<keyword evidence="7" id="KW-0119">Carbohydrate metabolism</keyword>
<dbReference type="InterPro" id="IPR017853">
    <property type="entry name" value="GH"/>
</dbReference>
<protein>
    <recommendedName>
        <fullName evidence="5">non-reducing end alpha-L-arabinofuranosidase</fullName>
        <ecNumber evidence="5">3.2.1.55</ecNumber>
    </recommendedName>
</protein>
<keyword evidence="6" id="KW-0378">Hydrolase</keyword>
<evidence type="ECO:0000313" key="10">
    <source>
        <dbReference type="EMBL" id="RCW76751.1"/>
    </source>
</evidence>
<comment type="caution">
    <text evidence="10">The sequence shown here is derived from an EMBL/GenBank/DDBJ whole genome shotgun (WGS) entry which is preliminary data.</text>
</comment>
<organism evidence="10 11">
    <name type="scientific">Saliterribacillus persicus</name>
    <dbReference type="NCBI Taxonomy" id="930114"/>
    <lineage>
        <taxon>Bacteria</taxon>
        <taxon>Bacillati</taxon>
        <taxon>Bacillota</taxon>
        <taxon>Bacilli</taxon>
        <taxon>Bacillales</taxon>
        <taxon>Bacillaceae</taxon>
        <taxon>Saliterribacillus</taxon>
    </lineage>
</organism>
<dbReference type="PANTHER" id="PTHR43576:SF2">
    <property type="entry name" value="INTRACELLULAR EXO-ALPHA-L-ARABINOFURANOSIDASE 2"/>
    <property type="match status" value="1"/>
</dbReference>
<dbReference type="InterPro" id="IPR055235">
    <property type="entry name" value="ASD1_cat"/>
</dbReference>
<dbReference type="GO" id="GO:0000272">
    <property type="term" value="P:polysaccharide catabolic process"/>
    <property type="evidence" value="ECO:0007669"/>
    <property type="project" value="TreeGrafter"/>
</dbReference>